<dbReference type="Proteomes" id="UP000825935">
    <property type="component" value="Chromosome 1"/>
</dbReference>
<dbReference type="OMA" id="LIHEYCI"/>
<feature type="region of interest" description="Disordered" evidence="1">
    <location>
        <begin position="432"/>
        <end position="461"/>
    </location>
</feature>
<gene>
    <name evidence="3" type="ORF">KP509_01G083400</name>
</gene>
<dbReference type="InterPro" id="IPR050618">
    <property type="entry name" value="Ubq-SigPath_Reg"/>
</dbReference>
<dbReference type="AlphaFoldDB" id="A0A8T2VN15"/>
<feature type="region of interest" description="Disordered" evidence="1">
    <location>
        <begin position="629"/>
        <end position="671"/>
    </location>
</feature>
<proteinExistence type="predicted"/>
<dbReference type="EMBL" id="CM035406">
    <property type="protein sequence ID" value="KAH7446945.1"/>
    <property type="molecule type" value="Genomic_DNA"/>
</dbReference>
<reference evidence="3" key="1">
    <citation type="submission" date="2021-08" db="EMBL/GenBank/DDBJ databases">
        <title>WGS assembly of Ceratopteris richardii.</title>
        <authorList>
            <person name="Marchant D.B."/>
            <person name="Chen G."/>
            <person name="Jenkins J."/>
            <person name="Shu S."/>
            <person name="Leebens-Mack J."/>
            <person name="Grimwood J."/>
            <person name="Schmutz J."/>
            <person name="Soltis P."/>
            <person name="Soltis D."/>
            <person name="Chen Z.-H."/>
        </authorList>
    </citation>
    <scope>NUCLEOTIDE SEQUENCE</scope>
    <source>
        <strain evidence="3">Whitten #5841</strain>
        <tissue evidence="3">Leaf</tissue>
    </source>
</reference>
<dbReference type="InterPro" id="IPR006595">
    <property type="entry name" value="CTLH_C"/>
</dbReference>
<dbReference type="InterPro" id="IPR024964">
    <property type="entry name" value="CTLH/CRA"/>
</dbReference>
<feature type="compositionally biased region" description="Polar residues" evidence="1">
    <location>
        <begin position="444"/>
        <end position="458"/>
    </location>
</feature>
<feature type="compositionally biased region" description="Polar residues" evidence="1">
    <location>
        <begin position="629"/>
        <end position="668"/>
    </location>
</feature>
<name>A0A8T2VN15_CERRI</name>
<dbReference type="SMART" id="SM00668">
    <property type="entry name" value="CTLH"/>
    <property type="match status" value="2"/>
</dbReference>
<feature type="domain" description="CTLH" evidence="2">
    <location>
        <begin position="49"/>
        <end position="100"/>
    </location>
</feature>
<dbReference type="OrthoDB" id="2415936at2759"/>
<evidence type="ECO:0000313" key="4">
    <source>
        <dbReference type="Proteomes" id="UP000825935"/>
    </source>
</evidence>
<feature type="region of interest" description="Disordered" evidence="1">
    <location>
        <begin position="364"/>
        <end position="387"/>
    </location>
</feature>
<evidence type="ECO:0000256" key="1">
    <source>
        <dbReference type="SAM" id="MobiDB-lite"/>
    </source>
</evidence>
<dbReference type="PROSITE" id="PS50897">
    <property type="entry name" value="CTLH"/>
    <property type="match status" value="2"/>
</dbReference>
<feature type="domain" description="CTLH" evidence="2">
    <location>
        <begin position="468"/>
        <end position="525"/>
    </location>
</feature>
<comment type="caution">
    <text evidence="3">The sequence shown here is derived from an EMBL/GenBank/DDBJ whole genome shotgun (WGS) entry which is preliminary data.</text>
</comment>
<feature type="compositionally biased region" description="Basic and acidic residues" evidence="1">
    <location>
        <begin position="364"/>
        <end position="378"/>
    </location>
</feature>
<dbReference type="PANTHER" id="PTHR12864">
    <property type="entry name" value="RAN BINDING PROTEIN 9-RELATED"/>
    <property type="match status" value="1"/>
</dbReference>
<sequence>MGMEESIFENVPVNWNALDALVLDYAENEQLLLGSEKCLESFMLRSTVNHVRGLIEQGSIDEALDLIQRHAPCVLQDQRLLFRLHKQKFIELLRAGGQQAQEEAIQCSRTVLGPCALTAYPEAYEEFKRLLLVLIYSKDDTGSPVAQEWSESNRTELAAILASVLRARFRAYDPLFSLVLRYLLSTHNSYCSRQGATSPIADLSTALMNKEKDPPAMPNDCLLEAPKFNESDVQALAYAVDLSRQGAVDSLRYAGADLKLALKNELSRIKLDIGLLDELVHDYCIYRGLIDTTTNAVSTTCSEIVNSVLEPSEEHESAVKSDMGASFKAFTVNASAQGHKLNEIEQNELWESFIQHERLMKAGKDAAMEDRGDSRSEDSNVGGLSRDDIYTAGESICSTSGQDHEYSGQTKSLPGCPRKRWAGRAMISLNGNQKSKKERHLDSDSNGQFTASKSSANISEEEGSDIDKFGLALQIRELTCEGLISEVIQKVNALNPQLFDYNPHLLFQLKQVEFLTLVESGNYMEALSIARCDMGPLAAKHTELLKPLKETILALARPRGEYMKSISLFALGTRLQAALTASLGVSEPVLMKIMKVTLHMHTELFKLQMCADPFAEMLRITSLKDTDPTSLGSVPNNIPETSTVTSKDGSGNPSCLSASSTLPSQQAESVREGPIFDETSILTVMEWMAVSRGDAIQLLAQYDGSIESVLEHLLPE</sequence>
<dbReference type="Pfam" id="PF10607">
    <property type="entry name" value="CTLH"/>
    <property type="match status" value="2"/>
</dbReference>
<protein>
    <recommendedName>
        <fullName evidence="2">CTLH domain-containing protein</fullName>
    </recommendedName>
</protein>
<evidence type="ECO:0000313" key="3">
    <source>
        <dbReference type="EMBL" id="KAH7446945.1"/>
    </source>
</evidence>
<accession>A0A8T2VN15</accession>
<keyword evidence="4" id="KW-1185">Reference proteome</keyword>
<organism evidence="3 4">
    <name type="scientific">Ceratopteris richardii</name>
    <name type="common">Triangle waterfern</name>
    <dbReference type="NCBI Taxonomy" id="49495"/>
    <lineage>
        <taxon>Eukaryota</taxon>
        <taxon>Viridiplantae</taxon>
        <taxon>Streptophyta</taxon>
        <taxon>Embryophyta</taxon>
        <taxon>Tracheophyta</taxon>
        <taxon>Polypodiopsida</taxon>
        <taxon>Polypodiidae</taxon>
        <taxon>Polypodiales</taxon>
        <taxon>Pteridineae</taxon>
        <taxon>Pteridaceae</taxon>
        <taxon>Parkerioideae</taxon>
        <taxon>Ceratopteris</taxon>
    </lineage>
</organism>
<evidence type="ECO:0000259" key="2">
    <source>
        <dbReference type="PROSITE" id="PS50897"/>
    </source>
</evidence>